<feature type="compositionally biased region" description="Basic and acidic residues" evidence="7">
    <location>
        <begin position="742"/>
        <end position="751"/>
    </location>
</feature>
<dbReference type="PhylomeDB" id="A0A060SWB6"/>
<feature type="compositionally biased region" description="Polar residues" evidence="7">
    <location>
        <begin position="110"/>
        <end position="119"/>
    </location>
</feature>
<dbReference type="Pfam" id="PF04082">
    <property type="entry name" value="Fungal_trans"/>
    <property type="match status" value="1"/>
</dbReference>
<dbReference type="PROSITE" id="PS50048">
    <property type="entry name" value="ZN2_CY6_FUNGAL_2"/>
    <property type="match status" value="1"/>
</dbReference>
<feature type="region of interest" description="Disordered" evidence="7">
    <location>
        <begin position="581"/>
        <end position="618"/>
    </location>
</feature>
<evidence type="ECO:0000256" key="2">
    <source>
        <dbReference type="ARBA" id="ARBA00022833"/>
    </source>
</evidence>
<feature type="region of interest" description="Disordered" evidence="7">
    <location>
        <begin position="74"/>
        <end position="119"/>
    </location>
</feature>
<feature type="compositionally biased region" description="Low complexity" evidence="7">
    <location>
        <begin position="775"/>
        <end position="786"/>
    </location>
</feature>
<feature type="region of interest" description="Disordered" evidence="7">
    <location>
        <begin position="742"/>
        <end position="786"/>
    </location>
</feature>
<organism evidence="9">
    <name type="scientific">Blastobotrys adeninivorans</name>
    <name type="common">Yeast</name>
    <name type="synonym">Arxula adeninivorans</name>
    <dbReference type="NCBI Taxonomy" id="409370"/>
    <lineage>
        <taxon>Eukaryota</taxon>
        <taxon>Fungi</taxon>
        <taxon>Dikarya</taxon>
        <taxon>Ascomycota</taxon>
        <taxon>Saccharomycotina</taxon>
        <taxon>Dipodascomycetes</taxon>
        <taxon>Dipodascales</taxon>
        <taxon>Trichomonascaceae</taxon>
        <taxon>Blastobotrys</taxon>
    </lineage>
</organism>
<dbReference type="GO" id="GO:0008270">
    <property type="term" value="F:zinc ion binding"/>
    <property type="evidence" value="ECO:0007669"/>
    <property type="project" value="InterPro"/>
</dbReference>
<dbReference type="CDD" id="cd12148">
    <property type="entry name" value="fungal_TF_MHR"/>
    <property type="match status" value="1"/>
</dbReference>
<feature type="compositionally biased region" description="Gly residues" evidence="7">
    <location>
        <begin position="178"/>
        <end position="189"/>
    </location>
</feature>
<dbReference type="PROSITE" id="PS00463">
    <property type="entry name" value="ZN2_CY6_FUNGAL_1"/>
    <property type="match status" value="1"/>
</dbReference>
<dbReference type="Gene3D" id="4.10.240.10">
    <property type="entry name" value="Zn(2)-C6 fungal-type DNA-binding domain"/>
    <property type="match status" value="1"/>
</dbReference>
<keyword evidence="1" id="KW-0479">Metal-binding</keyword>
<evidence type="ECO:0000256" key="4">
    <source>
        <dbReference type="ARBA" id="ARBA00023125"/>
    </source>
</evidence>
<name>A0A060SWB6_BLAAD</name>
<dbReference type="EMBL" id="HG937691">
    <property type="protein sequence ID" value="CDP33043.1"/>
    <property type="molecule type" value="Genomic_DNA"/>
</dbReference>
<reference evidence="9" key="1">
    <citation type="submission" date="2014-02" db="EMBL/GenBank/DDBJ databases">
        <authorList>
            <person name="Genoscope - CEA"/>
        </authorList>
    </citation>
    <scope>NUCLEOTIDE SEQUENCE</scope>
    <source>
        <strain evidence="9">LS3</strain>
    </source>
</reference>
<dbReference type="PANTHER" id="PTHR47171:SF6">
    <property type="entry name" value="SPECIFIC TRANSCRIPTION FACTOR, PUTATIVE (AFU_ORTHOLOGUE AFUA_2G06130)-RELATED"/>
    <property type="match status" value="1"/>
</dbReference>
<evidence type="ECO:0000256" key="6">
    <source>
        <dbReference type="ARBA" id="ARBA00023242"/>
    </source>
</evidence>
<evidence type="ECO:0000313" key="9">
    <source>
        <dbReference type="EMBL" id="CDP33043.1"/>
    </source>
</evidence>
<keyword evidence="6" id="KW-0539">Nucleus</keyword>
<dbReference type="InterPro" id="IPR001138">
    <property type="entry name" value="Zn2Cys6_DnaBD"/>
</dbReference>
<sequence length="846" mass="93768">MFVFPANDEGYRKRKRAHKACEQCKRRRKRCDFPLGSVRCEPCAKADILCSLAPEFELAEKASRLDPIAQQNINTAASPAPPSPQQFFKATKASRGESSSSPKRPPLGGRTSSGSSIHTRTTLRSVQNAVHSNASKNNGSVGGSNGGGGAATTAAAPSRPPLGPRATSFNPSHLRSNGNGGSGGSGNGGTVDMMNGMSSAPSPPRPTSAHKRTNSHSPSTLAAATADTPPNLSPLNGPTSAPTPQPGAQIDSESIGVWVKSSSAQQRLNPHLYTYLASINAFSMPLRPNREALIDLYCESIDCILPLLDRNQFVKLHSIGQAPTLLLHAVLLVAARHPRASQYLGNQSVRQFCAATAFKIRALLYAEVEQDRLTLVRIYALLSLHSEGPDGLENSCGDLQKAIHYAISLGIHHEKPFVDRDEMRRLWWALWCMDRISGCVNARPLICNLQDVGSRMITKEEHNNLGRLVELCYKLEQVIYLYRPRAPPGLTIPKGVDELFEGDDTYDPFQAMLALLHHTTVILAHKRMNSSQERRGMEEENVVIEAAGMTAPTSQDVPNFRRTLGAMSTPLTMVLAEEKMKRPNMNTMGPIEEDSTATASSSSARIKTEDSPGSDDSIIANFQSHFLNNDSHEDKRGSSNATYDPADSDRTDILLLSSAGSIIRILKTAPDLPPLPIVPYCASLTLTVFLRTYPRFDTETGFTWKDSCAVLESMADRWWVAGAMGSMGWNVFRTLEDDSRKEHERQEELKRQHQWHQHQQHQQEQQRQQQERQRQQQAQQQQHQLHNQHPLQMEFDDPFANDFEVPMEEQFLDMFSDLPNQTSFIDQALTLESFNDVEPWLEEKKG</sequence>
<gene>
    <name evidence="9" type="ORF">GNLVRS02_ARAD1A00462g</name>
</gene>
<dbReference type="SMART" id="SM00066">
    <property type="entry name" value="GAL4"/>
    <property type="match status" value="1"/>
</dbReference>
<dbReference type="GO" id="GO:0003677">
    <property type="term" value="F:DNA binding"/>
    <property type="evidence" value="ECO:0007669"/>
    <property type="project" value="UniProtKB-KW"/>
</dbReference>
<keyword evidence="4" id="KW-0238">DNA-binding</keyword>
<dbReference type="InterPro" id="IPR052073">
    <property type="entry name" value="Amide_Lactam_Regulators"/>
</dbReference>
<reference evidence="9" key="2">
    <citation type="submission" date="2014-06" db="EMBL/GenBank/DDBJ databases">
        <title>The complete genome of Blastobotrys (Arxula) adeninivorans LS3 - a yeast of biotechnological interest.</title>
        <authorList>
            <person name="Kunze G."/>
            <person name="Gaillardin C."/>
            <person name="Czernicka M."/>
            <person name="Durrens P."/>
            <person name="Martin T."/>
            <person name="Boer E."/>
            <person name="Gabaldon T."/>
            <person name="Cruz J."/>
            <person name="Talla E."/>
            <person name="Marck C."/>
            <person name="Goffeau A."/>
            <person name="Barbe V."/>
            <person name="Baret P."/>
            <person name="Baronian K."/>
            <person name="Beier S."/>
            <person name="Bleykasten C."/>
            <person name="Bode R."/>
            <person name="Casaregola S."/>
            <person name="Despons L."/>
            <person name="Fairhead C."/>
            <person name="Giersberg M."/>
            <person name="Gierski P."/>
            <person name="Hahnel U."/>
            <person name="Hartmann A."/>
            <person name="Jankowska D."/>
            <person name="Jubin C."/>
            <person name="Jung P."/>
            <person name="Lafontaine I."/>
            <person name="Leh-Louis V."/>
            <person name="Lemaire M."/>
            <person name="Marcet-Houben M."/>
            <person name="Mascher M."/>
            <person name="Morel G."/>
            <person name="Richard G.-F."/>
            <person name="Riechen J."/>
            <person name="Sacerdot C."/>
            <person name="Sarkar A."/>
            <person name="Savel G."/>
            <person name="Schacherer J."/>
            <person name="Sherman D."/>
            <person name="Straub M.-L."/>
            <person name="Stein N."/>
            <person name="Thierry A."/>
            <person name="Trautwein-Schult A."/>
            <person name="Westhof E."/>
            <person name="Worch S."/>
            <person name="Dujon B."/>
            <person name="Souciet J.-L."/>
            <person name="Wincker P."/>
            <person name="Scholz U."/>
            <person name="Neuveglise N."/>
        </authorList>
    </citation>
    <scope>NUCLEOTIDE SEQUENCE</scope>
    <source>
        <strain evidence="9">LS3</strain>
    </source>
</reference>
<dbReference type="PANTHER" id="PTHR47171">
    <property type="entry name" value="FARA-RELATED"/>
    <property type="match status" value="1"/>
</dbReference>
<evidence type="ECO:0000256" key="3">
    <source>
        <dbReference type="ARBA" id="ARBA00023015"/>
    </source>
</evidence>
<proteinExistence type="predicted"/>
<dbReference type="InterPro" id="IPR036864">
    <property type="entry name" value="Zn2-C6_fun-type_DNA-bd_sf"/>
</dbReference>
<feature type="region of interest" description="Disordered" evidence="7">
    <location>
        <begin position="133"/>
        <end position="250"/>
    </location>
</feature>
<feature type="domain" description="Zn(2)-C6 fungal-type" evidence="8">
    <location>
        <begin position="20"/>
        <end position="52"/>
    </location>
</feature>
<keyword evidence="2" id="KW-0862">Zinc</keyword>
<dbReference type="InterPro" id="IPR007219">
    <property type="entry name" value="XnlR_reg_dom"/>
</dbReference>
<evidence type="ECO:0000256" key="7">
    <source>
        <dbReference type="SAM" id="MobiDB-lite"/>
    </source>
</evidence>
<accession>A0A060SWB6</accession>
<evidence type="ECO:0000256" key="5">
    <source>
        <dbReference type="ARBA" id="ARBA00023163"/>
    </source>
</evidence>
<keyword evidence="5" id="KW-0804">Transcription</keyword>
<protein>
    <submittedName>
        <fullName evidence="9">ARAD1A00462p</fullName>
    </submittedName>
</protein>
<dbReference type="SUPFAM" id="SSF57701">
    <property type="entry name" value="Zn2/Cys6 DNA-binding domain"/>
    <property type="match status" value="1"/>
</dbReference>
<keyword evidence="3" id="KW-0805">Transcription regulation</keyword>
<feature type="compositionally biased region" description="Polar residues" evidence="7">
    <location>
        <begin position="215"/>
        <end position="242"/>
    </location>
</feature>
<evidence type="ECO:0000259" key="8">
    <source>
        <dbReference type="PROSITE" id="PS50048"/>
    </source>
</evidence>
<dbReference type="GO" id="GO:0000981">
    <property type="term" value="F:DNA-binding transcription factor activity, RNA polymerase II-specific"/>
    <property type="evidence" value="ECO:0007669"/>
    <property type="project" value="InterPro"/>
</dbReference>
<feature type="compositionally biased region" description="Gly residues" evidence="7">
    <location>
        <begin position="140"/>
        <end position="150"/>
    </location>
</feature>
<evidence type="ECO:0000256" key="1">
    <source>
        <dbReference type="ARBA" id="ARBA00022723"/>
    </source>
</evidence>
<dbReference type="GO" id="GO:0006351">
    <property type="term" value="P:DNA-templated transcription"/>
    <property type="evidence" value="ECO:0007669"/>
    <property type="project" value="InterPro"/>
</dbReference>
<dbReference type="AlphaFoldDB" id="A0A060SWB6"/>
<dbReference type="CDD" id="cd00067">
    <property type="entry name" value="GAL4"/>
    <property type="match status" value="1"/>
</dbReference>